<evidence type="ECO:0000313" key="10">
    <source>
        <dbReference type="EMBL" id="GFH57808.1"/>
    </source>
</evidence>
<dbReference type="InterPro" id="IPR016024">
    <property type="entry name" value="ARM-type_fold"/>
</dbReference>
<dbReference type="InterPro" id="IPR040122">
    <property type="entry name" value="Importin_beta"/>
</dbReference>
<evidence type="ECO:0000256" key="1">
    <source>
        <dbReference type="ARBA" id="ARBA00004259"/>
    </source>
</evidence>
<accession>A0AAD3D4W5</accession>
<evidence type="ECO:0000256" key="7">
    <source>
        <dbReference type="ARBA" id="ARBA00022927"/>
    </source>
</evidence>
<dbReference type="GO" id="GO:0031267">
    <property type="term" value="F:small GTPase binding"/>
    <property type="evidence" value="ECO:0007669"/>
    <property type="project" value="InterPro"/>
</dbReference>
<evidence type="ECO:0000256" key="8">
    <source>
        <dbReference type="ARBA" id="ARBA00023242"/>
    </source>
</evidence>
<dbReference type="SUPFAM" id="SSF48371">
    <property type="entry name" value="ARM repeat"/>
    <property type="match status" value="1"/>
</dbReference>
<gene>
    <name evidence="10" type="ORF">CTEN210_14284</name>
</gene>
<dbReference type="Gene3D" id="1.25.10.10">
    <property type="entry name" value="Leucine-rich Repeat Variant"/>
    <property type="match status" value="1"/>
</dbReference>
<name>A0AAD3D4W5_9STRA</name>
<evidence type="ECO:0000256" key="6">
    <source>
        <dbReference type="ARBA" id="ARBA00022737"/>
    </source>
</evidence>
<keyword evidence="6" id="KW-0677">Repeat</keyword>
<keyword evidence="4" id="KW-0813">Transport</keyword>
<organism evidence="10 11">
    <name type="scientific">Chaetoceros tenuissimus</name>
    <dbReference type="NCBI Taxonomy" id="426638"/>
    <lineage>
        <taxon>Eukaryota</taxon>
        <taxon>Sar</taxon>
        <taxon>Stramenopiles</taxon>
        <taxon>Ochrophyta</taxon>
        <taxon>Bacillariophyta</taxon>
        <taxon>Coscinodiscophyceae</taxon>
        <taxon>Chaetocerotophycidae</taxon>
        <taxon>Chaetocerotales</taxon>
        <taxon>Chaetocerotaceae</taxon>
        <taxon>Chaetoceros</taxon>
    </lineage>
</organism>
<evidence type="ECO:0000256" key="3">
    <source>
        <dbReference type="ARBA" id="ARBA00010907"/>
    </source>
</evidence>
<dbReference type="SMART" id="SM00913">
    <property type="entry name" value="IBN_N"/>
    <property type="match status" value="1"/>
</dbReference>
<comment type="similarity">
    <text evidence="3">Belongs to the importin beta family. Importin beta-1 subfamily.</text>
</comment>
<dbReference type="GO" id="GO:0006606">
    <property type="term" value="P:protein import into nucleus"/>
    <property type="evidence" value="ECO:0007669"/>
    <property type="project" value="InterPro"/>
</dbReference>
<dbReference type="Pfam" id="PF25574">
    <property type="entry name" value="TPR_IMB1"/>
    <property type="match status" value="1"/>
</dbReference>
<dbReference type="EMBL" id="BLLK01000058">
    <property type="protein sequence ID" value="GFH57808.1"/>
    <property type="molecule type" value="Genomic_DNA"/>
</dbReference>
<dbReference type="GO" id="GO:0005737">
    <property type="term" value="C:cytoplasm"/>
    <property type="evidence" value="ECO:0007669"/>
    <property type="project" value="UniProtKB-SubCell"/>
</dbReference>
<feature type="domain" description="Importin N-terminal" evidence="9">
    <location>
        <begin position="22"/>
        <end position="102"/>
    </location>
</feature>
<dbReference type="InterPro" id="IPR000225">
    <property type="entry name" value="Armadillo"/>
</dbReference>
<evidence type="ECO:0000256" key="2">
    <source>
        <dbReference type="ARBA" id="ARBA00004496"/>
    </source>
</evidence>
<evidence type="ECO:0000256" key="5">
    <source>
        <dbReference type="ARBA" id="ARBA00022490"/>
    </source>
</evidence>
<keyword evidence="7" id="KW-0653">Protein transport</keyword>
<keyword evidence="11" id="KW-1185">Reference proteome</keyword>
<dbReference type="FunFam" id="1.25.10.10:FF:000027">
    <property type="entry name" value="Importin subunit beta-1"/>
    <property type="match status" value="1"/>
</dbReference>
<dbReference type="InterPro" id="IPR011989">
    <property type="entry name" value="ARM-like"/>
</dbReference>
<dbReference type="InterPro" id="IPR001494">
    <property type="entry name" value="Importin-beta_N"/>
</dbReference>
<proteinExistence type="inferred from homology"/>
<dbReference type="InterPro" id="IPR058584">
    <property type="entry name" value="IMB1_TNPO1-like_TPR"/>
</dbReference>
<dbReference type="AlphaFoldDB" id="A0AAD3D4W5"/>
<dbReference type="PANTHER" id="PTHR10527">
    <property type="entry name" value="IMPORTIN BETA"/>
    <property type="match status" value="1"/>
</dbReference>
<comment type="subcellular location">
    <subcellularLocation>
        <location evidence="2">Cytoplasm</location>
    </subcellularLocation>
    <subcellularLocation>
        <location evidence="1">Nucleus envelope</location>
    </subcellularLocation>
</comment>
<protein>
    <recommendedName>
        <fullName evidence="9">Importin N-terminal domain-containing protein</fullName>
    </recommendedName>
</protein>
<dbReference type="GO" id="GO:0005635">
    <property type="term" value="C:nuclear envelope"/>
    <property type="evidence" value="ECO:0007669"/>
    <property type="project" value="UniProtKB-SubCell"/>
</dbReference>
<comment type="caution">
    <text evidence="10">The sequence shown here is derived from an EMBL/GenBank/DDBJ whole genome shotgun (WGS) entry which is preliminary data.</text>
</comment>
<sequence length="866" mass="95509">MSDLTTTLLNCQSPDVTIRQNAEQTLKSAEQSNFAEFANALAQELATEGKDLTVRQLAGIHFKNLLVAKEESLQQSKHQAWMNMDAAMRSSVKATLLAAIRSPENIARHTAAQACAEVAAVELPYKQWPEFLPTLMENVTSNDQPDAVKISTLECLGFSCDRIAQLETVDIDPATTDGMLTAIVDGIRADRPDPIRLSAATALRNSLLFTRKNMETKAERDMILQAICEATQSADAKVREAAYECICQIAYQYYDKLADYMVTLFNLTTTAIKEDAENVALQAIEFWSTLCEEEIDLIEEQYHCQMSNIPVTRQCMSYVKGALETLGPLLTITLTKQDEDYNSDDDVWGIAMAAATCLKLVSQTVEDDVVGVVFPFVQQHIKSENWRFREAATMAFSSILDGPSSETIGPYVNQSIPILLQALSDQHDMVKDTSAWTIGKICELHVRAIPHETFPTLVEGLMSKLLTENPSISSQSAYAIHNLALAFADDDQAEKSGSNALSPYMGPLLQTLLQVTDREDADDNNLRFSAFEAISALIQYSAPDCSPMLQELLPVIVQRLNATFSVSALTNEDKERNEGVQGLLCGLIQVLVLKIDAQFIPPHADSIMQNLLQVLQVKNATCHEEAFSATSAVCDKMESEFKKYLPALAPFLVMGLKNFQAYHVCSIAVGLVGDIARAIEKEILPYCNDIMTALVESLQNQNLHRSVKPPVLSCFGDIALAVAEGFEPYLQVSMMMLMQASQTTMPDDDEEIIDFINQLREGVLEAFTGIIQGLKDGGRVDLFQVYLPTIMQFLQTLSAEENKDYEVLSKAAGLLGDIASAMGPPVKPQLSNPFVIALLSDTYQNGDETTKETCNWARGVIEQVCR</sequence>
<dbReference type="Proteomes" id="UP001054902">
    <property type="component" value="Unassembled WGS sequence"/>
</dbReference>
<dbReference type="Pfam" id="PF03810">
    <property type="entry name" value="IBN_N"/>
    <property type="match status" value="1"/>
</dbReference>
<evidence type="ECO:0000259" key="9">
    <source>
        <dbReference type="PROSITE" id="PS50166"/>
    </source>
</evidence>
<evidence type="ECO:0000256" key="4">
    <source>
        <dbReference type="ARBA" id="ARBA00022448"/>
    </source>
</evidence>
<reference evidence="10 11" key="1">
    <citation type="journal article" date="2021" name="Sci. Rep.">
        <title>The genome of the diatom Chaetoceros tenuissimus carries an ancient integrated fragment of an extant virus.</title>
        <authorList>
            <person name="Hongo Y."/>
            <person name="Kimura K."/>
            <person name="Takaki Y."/>
            <person name="Yoshida Y."/>
            <person name="Baba S."/>
            <person name="Kobayashi G."/>
            <person name="Nagasaki K."/>
            <person name="Hano T."/>
            <person name="Tomaru Y."/>
        </authorList>
    </citation>
    <scope>NUCLEOTIDE SEQUENCE [LARGE SCALE GENOMIC DNA]</scope>
    <source>
        <strain evidence="10 11">NIES-3715</strain>
    </source>
</reference>
<evidence type="ECO:0000313" key="11">
    <source>
        <dbReference type="Proteomes" id="UP001054902"/>
    </source>
</evidence>
<dbReference type="PROSITE" id="PS50166">
    <property type="entry name" value="IMPORTIN_B_NT"/>
    <property type="match status" value="1"/>
</dbReference>
<dbReference type="Pfam" id="PF13513">
    <property type="entry name" value="HEAT_EZ"/>
    <property type="match status" value="1"/>
</dbReference>
<dbReference type="SMART" id="SM00185">
    <property type="entry name" value="ARM"/>
    <property type="match status" value="3"/>
</dbReference>
<keyword evidence="5" id="KW-0963">Cytoplasm</keyword>
<keyword evidence="8" id="KW-0539">Nucleus</keyword>